<proteinExistence type="inferred from homology"/>
<dbReference type="GO" id="GO:0022857">
    <property type="term" value="F:transmembrane transporter activity"/>
    <property type="evidence" value="ECO:0007669"/>
    <property type="project" value="InterPro"/>
</dbReference>
<dbReference type="GO" id="GO:0005886">
    <property type="term" value="C:plasma membrane"/>
    <property type="evidence" value="ECO:0007669"/>
    <property type="project" value="UniProtKB-SubCell"/>
</dbReference>
<evidence type="ECO:0000256" key="4">
    <source>
        <dbReference type="ARBA" id="ARBA00022989"/>
    </source>
</evidence>
<dbReference type="RefSeq" id="WP_053428516.1">
    <property type="nucleotide sequence ID" value="NZ_LGUE01000004.1"/>
</dbReference>
<keyword evidence="5" id="KW-0472">Membrane</keyword>
<dbReference type="PATRIC" id="fig|189381.12.peg.2642"/>
<comment type="similarity">
    <text evidence="6">Belongs to the drug/metabolite transporter (DMT) superfamily. Small multidrug resistance (SMR) (TC 2.A.7.1) family.</text>
</comment>
<evidence type="ECO:0000313" key="7">
    <source>
        <dbReference type="EMBL" id="KON84911.1"/>
    </source>
</evidence>
<evidence type="ECO:0000256" key="6">
    <source>
        <dbReference type="RuleBase" id="RU003942"/>
    </source>
</evidence>
<dbReference type="Gene3D" id="1.10.3730.20">
    <property type="match status" value="1"/>
</dbReference>
<sequence length="114" mass="12067">MNKAWTFVVLGSLFEVCWVIGLKHSTDFITWAATIAAIVLSFGFLIKATQMSLPVGTAYAVFAGLGTTGTVIAEMVFFNVPFQVAKVVLILVLLAGVIGLKLVTGKSQEQGGES</sequence>
<dbReference type="SUPFAM" id="SSF103481">
    <property type="entry name" value="Multidrug resistance efflux transporter EmrE"/>
    <property type="match status" value="1"/>
</dbReference>
<name>A0A0M0G644_9BACI</name>
<dbReference type="InterPro" id="IPR037185">
    <property type="entry name" value="EmrE-like"/>
</dbReference>
<gene>
    <name evidence="7" type="ORF">AF331_12990</name>
</gene>
<dbReference type="InterPro" id="IPR000390">
    <property type="entry name" value="Small_drug/metabolite_transptr"/>
</dbReference>
<dbReference type="OrthoDB" id="2168659at2"/>
<reference evidence="8" key="1">
    <citation type="submission" date="2015-07" db="EMBL/GenBank/DDBJ databases">
        <title>Fjat-14235 jcm11544.</title>
        <authorList>
            <person name="Liu B."/>
            <person name="Wang J."/>
            <person name="Zhu Y."/>
            <person name="Liu G."/>
            <person name="Chen Q."/>
            <person name="Chen Z."/>
            <person name="Lan J."/>
            <person name="Che J."/>
            <person name="Ge C."/>
            <person name="Shi H."/>
            <person name="Pan Z."/>
            <person name="Liu X."/>
        </authorList>
    </citation>
    <scope>NUCLEOTIDE SEQUENCE [LARGE SCALE GENOMIC DNA]</scope>
    <source>
        <strain evidence="8">JCM 11544</strain>
    </source>
</reference>
<comment type="caution">
    <text evidence="7">The sequence shown here is derived from an EMBL/GenBank/DDBJ whole genome shotgun (WGS) entry which is preliminary data.</text>
</comment>
<protein>
    <submittedName>
        <fullName evidence="7">Multidrug resistance protein SMR</fullName>
    </submittedName>
</protein>
<accession>A0A0M0G644</accession>
<keyword evidence="2" id="KW-1003">Cell membrane</keyword>
<dbReference type="PANTHER" id="PTHR30561">
    <property type="entry name" value="SMR FAMILY PROTON-DEPENDENT DRUG EFFLUX TRANSPORTER SUGE"/>
    <property type="match status" value="1"/>
</dbReference>
<organism evidence="7 8">
    <name type="scientific">Rossellomorea marisflavi</name>
    <dbReference type="NCBI Taxonomy" id="189381"/>
    <lineage>
        <taxon>Bacteria</taxon>
        <taxon>Bacillati</taxon>
        <taxon>Bacillota</taxon>
        <taxon>Bacilli</taxon>
        <taxon>Bacillales</taxon>
        <taxon>Bacillaceae</taxon>
        <taxon>Rossellomorea</taxon>
    </lineage>
</organism>
<dbReference type="Pfam" id="PF00893">
    <property type="entry name" value="Multi_Drug_Res"/>
    <property type="match status" value="1"/>
</dbReference>
<evidence type="ECO:0000313" key="8">
    <source>
        <dbReference type="Proteomes" id="UP000037405"/>
    </source>
</evidence>
<evidence type="ECO:0000256" key="5">
    <source>
        <dbReference type="ARBA" id="ARBA00023136"/>
    </source>
</evidence>
<evidence type="ECO:0000256" key="3">
    <source>
        <dbReference type="ARBA" id="ARBA00022692"/>
    </source>
</evidence>
<dbReference type="EMBL" id="LGUE01000004">
    <property type="protein sequence ID" value="KON84911.1"/>
    <property type="molecule type" value="Genomic_DNA"/>
</dbReference>
<evidence type="ECO:0000256" key="1">
    <source>
        <dbReference type="ARBA" id="ARBA00004651"/>
    </source>
</evidence>
<comment type="subcellular location">
    <subcellularLocation>
        <location evidence="1 6">Cell membrane</location>
        <topology evidence="1 6">Multi-pass membrane protein</topology>
    </subcellularLocation>
</comment>
<dbReference type="AlphaFoldDB" id="A0A0M0G644"/>
<keyword evidence="3 6" id="KW-0812">Transmembrane</keyword>
<dbReference type="Proteomes" id="UP000037405">
    <property type="component" value="Unassembled WGS sequence"/>
</dbReference>
<dbReference type="InterPro" id="IPR045324">
    <property type="entry name" value="Small_multidrug_res"/>
</dbReference>
<dbReference type="PANTHER" id="PTHR30561:SF7">
    <property type="entry name" value="GUANIDINIUM EFFLUX SYSTEM SUBUNIT GDNC-RELATED"/>
    <property type="match status" value="1"/>
</dbReference>
<evidence type="ECO:0000256" key="2">
    <source>
        <dbReference type="ARBA" id="ARBA00022475"/>
    </source>
</evidence>
<keyword evidence="8" id="KW-1185">Reference proteome</keyword>
<keyword evidence="4" id="KW-1133">Transmembrane helix</keyword>